<dbReference type="Pfam" id="PF00534">
    <property type="entry name" value="Glycos_transf_1"/>
    <property type="match status" value="1"/>
</dbReference>
<evidence type="ECO:0000313" key="4">
    <source>
        <dbReference type="Proteomes" id="UP000231201"/>
    </source>
</evidence>
<dbReference type="InterPro" id="IPR001296">
    <property type="entry name" value="Glyco_trans_1"/>
</dbReference>
<dbReference type="GO" id="GO:0016757">
    <property type="term" value="F:glycosyltransferase activity"/>
    <property type="evidence" value="ECO:0007669"/>
    <property type="project" value="InterPro"/>
</dbReference>
<gene>
    <name evidence="3" type="ORF">CTM59_01855</name>
</gene>
<keyword evidence="3" id="KW-0808">Transferase</keyword>
<dbReference type="Gene3D" id="3.40.50.2000">
    <property type="entry name" value="Glycogen Phosphorylase B"/>
    <property type="match status" value="2"/>
</dbReference>
<organism evidence="3 4">
    <name type="scientific">Prevotella intermedia</name>
    <dbReference type="NCBI Taxonomy" id="28131"/>
    <lineage>
        <taxon>Bacteria</taxon>
        <taxon>Pseudomonadati</taxon>
        <taxon>Bacteroidota</taxon>
        <taxon>Bacteroidia</taxon>
        <taxon>Bacteroidales</taxon>
        <taxon>Prevotellaceae</taxon>
        <taxon>Prevotella</taxon>
    </lineage>
</organism>
<dbReference type="Proteomes" id="UP000231201">
    <property type="component" value="Unassembled WGS sequence"/>
</dbReference>
<name>A0A2M8TLW8_PREIN</name>
<dbReference type="SUPFAM" id="SSF53756">
    <property type="entry name" value="UDP-Glycosyltransferase/glycogen phosphorylase"/>
    <property type="match status" value="1"/>
</dbReference>
<evidence type="ECO:0000259" key="2">
    <source>
        <dbReference type="Pfam" id="PF13439"/>
    </source>
</evidence>
<dbReference type="InterPro" id="IPR028098">
    <property type="entry name" value="Glyco_trans_4-like_N"/>
</dbReference>
<dbReference type="RefSeq" id="WP_088437890.1">
    <property type="nucleotide sequence ID" value="NZ_NHRV01000001.1"/>
</dbReference>
<protein>
    <submittedName>
        <fullName evidence="3">Glycosyltransferase</fullName>
    </submittedName>
</protein>
<dbReference type="PANTHER" id="PTHR12526:SF630">
    <property type="entry name" value="GLYCOSYLTRANSFERASE"/>
    <property type="match status" value="1"/>
</dbReference>
<evidence type="ECO:0000313" key="3">
    <source>
        <dbReference type="EMBL" id="PJI24899.1"/>
    </source>
</evidence>
<dbReference type="EMBL" id="PENH01000001">
    <property type="protein sequence ID" value="PJI24899.1"/>
    <property type="molecule type" value="Genomic_DNA"/>
</dbReference>
<feature type="domain" description="Glycosyl transferase family 1" evidence="1">
    <location>
        <begin position="191"/>
        <end position="344"/>
    </location>
</feature>
<accession>A0A2M8TLW8</accession>
<dbReference type="Pfam" id="PF13439">
    <property type="entry name" value="Glyco_transf_4"/>
    <property type="match status" value="1"/>
</dbReference>
<comment type="caution">
    <text evidence="3">The sequence shown here is derived from an EMBL/GenBank/DDBJ whole genome shotgun (WGS) entry which is preliminary data.</text>
</comment>
<reference evidence="3 4" key="1">
    <citation type="submission" date="2017-11" db="EMBL/GenBank/DDBJ databases">
        <title>Genome sequencing of Prevotella intermedia KCOM 2833.</title>
        <authorList>
            <person name="Kook J.-K."/>
            <person name="Park S.-N."/>
            <person name="Lim Y.K."/>
        </authorList>
    </citation>
    <scope>NUCLEOTIDE SEQUENCE [LARGE SCALE GENOMIC DNA]</scope>
    <source>
        <strain evidence="3 4">KCOM 2833</strain>
    </source>
</reference>
<dbReference type="AlphaFoldDB" id="A0A2M8TLW8"/>
<evidence type="ECO:0000259" key="1">
    <source>
        <dbReference type="Pfam" id="PF00534"/>
    </source>
</evidence>
<dbReference type="PANTHER" id="PTHR12526">
    <property type="entry name" value="GLYCOSYLTRANSFERASE"/>
    <property type="match status" value="1"/>
</dbReference>
<proteinExistence type="predicted"/>
<feature type="domain" description="Glycosyltransferase subfamily 4-like N-terminal" evidence="2">
    <location>
        <begin position="12"/>
        <end position="177"/>
    </location>
</feature>
<sequence>MKVLQVITSLEIGGAETLVVNLIPRLCTLGHTVDLCIFNGTETPLIQRLKVESPQTKIYALGHSVYNPLYILKLMKIMKGYDIVHTHNSSPQLFVAIANLYRDRKLVSTEHTTSNRKREWKWYAPIESWMYGQYNHVICISRVAEEKLREYMGGDWIDKTKPRYKHISTINNGVDVDAICNATPNNGLLTLKENRKAILMVAGFRDAKDQDTVAKALSSLDKDKFEVWFAGVGERMEEVQQLSKLLGVDDRVRFLGLRTDIPNVLKAADIIVMSSHWEGLSLSNVEGMSAHKPFIASDVNGLREVTKGYGILFPHEDDKALANEIMHLANDETYYNKVAERCYQRALEFDISNTVRGYVDVYKISLINIINFFS</sequence>